<feature type="domain" description="SbsA Ig-like" evidence="3">
    <location>
        <begin position="222"/>
        <end position="329"/>
    </location>
</feature>
<feature type="signal peptide" evidence="2">
    <location>
        <begin position="1"/>
        <end position="21"/>
    </location>
</feature>
<proteinExistence type="predicted"/>
<dbReference type="Gene3D" id="2.60.40.1220">
    <property type="match status" value="1"/>
</dbReference>
<dbReference type="Pfam" id="PF13205">
    <property type="entry name" value="Big_5"/>
    <property type="match status" value="1"/>
</dbReference>
<accession>A0ABY9WQZ1</accession>
<evidence type="ECO:0000313" key="5">
    <source>
        <dbReference type="Proteomes" id="UP001611383"/>
    </source>
</evidence>
<dbReference type="Proteomes" id="UP001611383">
    <property type="component" value="Chromosome"/>
</dbReference>
<name>A0ABY9WQZ1_9BACT</name>
<evidence type="ECO:0000259" key="3">
    <source>
        <dbReference type="Pfam" id="PF13205"/>
    </source>
</evidence>
<dbReference type="RefSeq" id="WP_395822410.1">
    <property type="nucleotide sequence ID" value="NZ_CP043494.1"/>
</dbReference>
<reference evidence="4 5" key="1">
    <citation type="submission" date="2019-08" db="EMBL/GenBank/DDBJ databases">
        <title>Archangium and Cystobacter genomes.</title>
        <authorList>
            <person name="Chen I.-C.K."/>
            <person name="Wielgoss S."/>
        </authorList>
    </citation>
    <scope>NUCLEOTIDE SEQUENCE [LARGE SCALE GENOMIC DNA]</scope>
    <source>
        <strain evidence="4 5">Cbm 6</strain>
    </source>
</reference>
<dbReference type="InterPro" id="IPR014755">
    <property type="entry name" value="Cu-Rt/internalin_Ig-like"/>
</dbReference>
<evidence type="ECO:0000256" key="1">
    <source>
        <dbReference type="ARBA" id="ARBA00022729"/>
    </source>
</evidence>
<organism evidence="4 5">
    <name type="scientific">Archangium minus</name>
    <dbReference type="NCBI Taxonomy" id="83450"/>
    <lineage>
        <taxon>Bacteria</taxon>
        <taxon>Pseudomonadati</taxon>
        <taxon>Myxococcota</taxon>
        <taxon>Myxococcia</taxon>
        <taxon>Myxococcales</taxon>
        <taxon>Cystobacterineae</taxon>
        <taxon>Archangiaceae</taxon>
        <taxon>Archangium</taxon>
    </lineage>
</organism>
<evidence type="ECO:0000256" key="2">
    <source>
        <dbReference type="SAM" id="SignalP"/>
    </source>
</evidence>
<keyword evidence="1 2" id="KW-0732">Signal</keyword>
<dbReference type="InterPro" id="IPR013783">
    <property type="entry name" value="Ig-like_fold"/>
</dbReference>
<gene>
    <name evidence="4" type="ORF">F0U60_20440</name>
</gene>
<evidence type="ECO:0000313" key="4">
    <source>
        <dbReference type="EMBL" id="WNG46224.1"/>
    </source>
</evidence>
<dbReference type="EMBL" id="CP043494">
    <property type="protein sequence ID" value="WNG46224.1"/>
    <property type="molecule type" value="Genomic_DNA"/>
</dbReference>
<keyword evidence="5" id="KW-1185">Reference proteome</keyword>
<dbReference type="SUPFAM" id="SSF89372">
    <property type="entry name" value="Fucose-specific lectin"/>
    <property type="match status" value="1"/>
</dbReference>
<feature type="chain" id="PRO_5046527365" description="SbsA Ig-like domain-containing protein" evidence="2">
    <location>
        <begin position="22"/>
        <end position="712"/>
    </location>
</feature>
<sequence>MHRRLLTTLLPICLLGSPACIDVPDIDTPGQTVGNFSLTIDPSQVSVLQGGSRSIQLTLSRTGGFTDSVTVQLLNPPSGISAQPVTIEAGNTSATLTISATSSAEPGPKTLTVRGTSGTLTQDATVSLSVARQGDILVQWASPSQSKAYAKDSLQVQVLVEGGTADSIDLYKGTDFLTRLSGPSYQYTWDTSQETEGEYQLTARATVGGTTFNSAPRTIVVDHTAPKVSTRAPAPGATSVPVRDTIQVSFDEAMKASSVTDASVVLSTVGTSNIAKTLSLSTDGKTLTISPSVPLSLPAEVSITLGTATAPLMDLAGNTLVSSPAWSFTMPTWLPLGGAISAVTGNTPAENVAMKVGTDGNPVIAWSESNGTTKNIYVRRWTGTKWEDLATAMSAVAEAGTHADMPAISLDASNRPIVVWQELTAPSGSNNNLYGRRWTGTGSTWEALPDFPAVTSSHAKHYAPNVAFDSTGSLVVSTSFYTGDYYRIDIFKLDTSTNTWTDVSPPRPDDLIALSNPALAMDARGNWFVAYHADSESLGQIGIAVQKRDTYGTWSPQMGSTVTSPLKHIAYQASIAVDGASAPFIAWKEAQTFDGPNSTIYAANWNGSSWQLMGSLVSSGTTASSNPSLIIGGDGFPLIAWSGYAAPETSIWVSRWNGSTWQQVGSRLSAAAGTSTAGFRPTLALDKNGQPLVAWHESDGTVSNVYVYRYNY</sequence>
<dbReference type="Gene3D" id="2.60.40.10">
    <property type="entry name" value="Immunoglobulins"/>
    <property type="match status" value="1"/>
</dbReference>
<protein>
    <recommendedName>
        <fullName evidence="3">SbsA Ig-like domain-containing protein</fullName>
    </recommendedName>
</protein>
<dbReference type="InterPro" id="IPR032812">
    <property type="entry name" value="SbsA_Ig"/>
</dbReference>